<proteinExistence type="predicted"/>
<reference evidence="1" key="2">
    <citation type="submission" date="2020-02" db="EMBL/GenBank/DDBJ databases">
        <authorList>
            <person name="Matsumoto Y."/>
            <person name="Motooka D."/>
            <person name="Nakamura S."/>
        </authorList>
    </citation>
    <scope>NUCLEOTIDE SEQUENCE</scope>
    <source>
        <strain evidence="1">JCM 13671</strain>
    </source>
</reference>
<dbReference type="RefSeq" id="WP_085157308.1">
    <property type="nucleotide sequence ID" value="NZ_AP022612.1"/>
</dbReference>
<accession>A0A7I7Y4P4</accession>
<dbReference type="OrthoDB" id="3534856at2"/>
<gene>
    <name evidence="1" type="ORF">MCNF_45060</name>
</gene>
<dbReference type="EMBL" id="AP022612">
    <property type="protein sequence ID" value="BBZ35901.1"/>
    <property type="molecule type" value="Genomic_DNA"/>
</dbReference>
<evidence type="ECO:0000313" key="1">
    <source>
        <dbReference type="EMBL" id="BBZ35901.1"/>
    </source>
</evidence>
<dbReference type="InterPro" id="IPR036890">
    <property type="entry name" value="HATPase_C_sf"/>
</dbReference>
<dbReference type="AlphaFoldDB" id="A0A7I7Y4P4"/>
<reference evidence="1" key="1">
    <citation type="journal article" date="2019" name="Emerg. Microbes Infect.">
        <title>Comprehensive subspecies identification of 175 nontuberculous mycobacteria species based on 7547 genomic profiles.</title>
        <authorList>
            <person name="Matsumoto Y."/>
            <person name="Kinjo T."/>
            <person name="Motooka D."/>
            <person name="Nabeya D."/>
            <person name="Jung N."/>
            <person name="Uechi K."/>
            <person name="Horii T."/>
            <person name="Iida T."/>
            <person name="Fujita J."/>
            <person name="Nakamura S."/>
        </authorList>
    </citation>
    <scope>NUCLEOTIDE SEQUENCE [LARGE SCALE GENOMIC DNA]</scope>
    <source>
        <strain evidence="1">JCM 13671</strain>
    </source>
</reference>
<protein>
    <submittedName>
        <fullName evidence="1">Uncharacterized protein</fullName>
    </submittedName>
</protein>
<name>A0A7I7Y4P4_9MYCO</name>
<sequence length="754" mass="79741">MPQLSAGAERAGLDAALRQLSRHAATVGLLMRSVVNVVAAAVTLVDPHSMTLGSGRWLLGAVAVWSLYRILTRSVGGLPGAVDYVLVIAVCLGIPLLVPDMQFHLFNSAPLAIAGTAVIAFSVSVTAWVSLLLALGIAVAYACGSAAVIGWEQVSSVAALYYFALQWATAALIRFMVLRIAEAVDQARAARQSAEVDQEVAGAVRSFEREQLALLHDTAASTLMMAGQGAAISSRRLAEQARRDLGLLAGGGWKAPPPRAEIVGALRECAAHLRTPVEFSGVGELWLAGESAEPVIAAAREVMNNVDRHARADLLRITVLPGSVRLADDGVGFDPEASRIGHGVTDSIFARMHRAGGRATLRSEPGVGTEVELFWAEGCVEGRAEDASDPDRLIERVRIRYGLALVLYALANLAFSVPYADSYGGAGWFDTLLAIIAATATLAAVPGILHRRWGRGRTVAAGVALLAVTVLQPLLIPPELVGGHAHWAQNAIGWCVLPLLLDGSLRRGVAVLAGYWAAGAVVEVICQPSATVLVNIGLGTASILSVQIFALVFNGLVREAAREAHGETEARRRLTARLRIQQAVNAEYQRRYAALVENVVPLLRELSAGDPVTADLRHRARAESRRLRALFDQATTFGHPLMHNLRDLVDAAEAKGVEVTVDLAGDLPDLTEQQIEALVTPLRRAAEMAQSLLRLVVTGSSGEVSVSIVSDPGGEAQGLVRGLRESPGAPEVVEAGGTLWVEVRCDTGTMANEG</sequence>
<dbReference type="Proteomes" id="UP000466931">
    <property type="component" value="Chromosome"/>
</dbReference>
<evidence type="ECO:0000313" key="2">
    <source>
        <dbReference type="Proteomes" id="UP000466931"/>
    </source>
</evidence>
<keyword evidence="2" id="KW-1185">Reference proteome</keyword>
<dbReference type="SUPFAM" id="SSF55874">
    <property type="entry name" value="ATPase domain of HSP90 chaperone/DNA topoisomerase II/histidine kinase"/>
    <property type="match status" value="1"/>
</dbReference>
<organism evidence="1 2">
    <name type="scientific">Mycolicibacterium confluentis</name>
    <dbReference type="NCBI Taxonomy" id="28047"/>
    <lineage>
        <taxon>Bacteria</taxon>
        <taxon>Bacillati</taxon>
        <taxon>Actinomycetota</taxon>
        <taxon>Actinomycetes</taxon>
        <taxon>Mycobacteriales</taxon>
        <taxon>Mycobacteriaceae</taxon>
        <taxon>Mycolicibacterium</taxon>
    </lineage>
</organism>
<dbReference type="Gene3D" id="3.30.565.10">
    <property type="entry name" value="Histidine kinase-like ATPase, C-terminal domain"/>
    <property type="match status" value="1"/>
</dbReference>